<gene>
    <name evidence="2" type="ORF">GCM10025867_08580</name>
</gene>
<protein>
    <recommendedName>
        <fullName evidence="1">Integrase catalytic domain-containing protein</fullName>
    </recommendedName>
</protein>
<feature type="domain" description="Integrase catalytic" evidence="1">
    <location>
        <begin position="277"/>
        <end position="510"/>
    </location>
</feature>
<dbReference type="EMBL" id="AP027732">
    <property type="protein sequence ID" value="BDZ48617.1"/>
    <property type="molecule type" value="Genomic_DNA"/>
</dbReference>
<dbReference type="PROSITE" id="PS50994">
    <property type="entry name" value="INTEGRASE"/>
    <property type="match status" value="1"/>
</dbReference>
<dbReference type="RefSeq" id="WP_286345575.1">
    <property type="nucleotide sequence ID" value="NZ_AP027732.1"/>
</dbReference>
<dbReference type="Proteomes" id="UP001321486">
    <property type="component" value="Chromosome"/>
</dbReference>
<dbReference type="Gene3D" id="3.30.420.10">
    <property type="entry name" value="Ribonuclease H-like superfamily/Ribonuclease H"/>
    <property type="match status" value="1"/>
</dbReference>
<organism evidence="2 3">
    <name type="scientific">Frondihabitans sucicola</name>
    <dbReference type="NCBI Taxonomy" id="1268041"/>
    <lineage>
        <taxon>Bacteria</taxon>
        <taxon>Bacillati</taxon>
        <taxon>Actinomycetota</taxon>
        <taxon>Actinomycetes</taxon>
        <taxon>Micrococcales</taxon>
        <taxon>Microbacteriaceae</taxon>
        <taxon>Frondihabitans</taxon>
    </lineage>
</organism>
<dbReference type="InterPro" id="IPR001584">
    <property type="entry name" value="Integrase_cat-core"/>
</dbReference>
<name>A0ABN6XXH1_9MICO</name>
<dbReference type="InterPro" id="IPR036397">
    <property type="entry name" value="RNaseH_sf"/>
</dbReference>
<evidence type="ECO:0000313" key="3">
    <source>
        <dbReference type="Proteomes" id="UP001321486"/>
    </source>
</evidence>
<dbReference type="SUPFAM" id="SSF53098">
    <property type="entry name" value="Ribonuclease H-like"/>
    <property type="match status" value="1"/>
</dbReference>
<evidence type="ECO:0000313" key="2">
    <source>
        <dbReference type="EMBL" id="BDZ48617.1"/>
    </source>
</evidence>
<keyword evidence="3" id="KW-1185">Reference proteome</keyword>
<evidence type="ECO:0000259" key="1">
    <source>
        <dbReference type="PROSITE" id="PS50994"/>
    </source>
</evidence>
<sequence>MISSQPLDRASSAAQAVRQIYVGARITWNDETAIVAQIGIFTALLVHDNRGRAPIGEFPIDQIVSAMQHAGAAAPTWVGQDPEHLLARDKDALDAYRANLDTVYLALYGVHPNDPPGTAPMPELHPKLPLAARKRFLAELNSRSPRSKGSRNGFLVKPDSERTRIDRLIRNFTEFGPIGLVHAARLGLRDRPGTEAIRTALDEWLLDQAGTSLRTKRALAIRFVAELDDDVPFRVPGVDTIADYIADWFGLQDHSGGSAATRASAEARAAMSEQVRITTHPGQLVLFDTTKVNVWVRNPDDAKRAVRLELTIALDHYTCAIVGMALTHTTASLGIALCLADVIMPKRRDFIEQWNNDPPSPYTYLPHEIDFLERITDEDLHGFLPETILSDNGSPYVSATMAGVCAYFHISFEQARSYTPGDKAQIERAFGTIKEMLEALFPGFLGGSVYERGKNSHLEALVERVDYEQALREFIWAYNRTPHEGLRITDDERFDKTVDVSPMKKWEHGMRQHGPLRVPAYALDPVRMLPFVELKTDAGRAIVKRLTFRSPIVAQLARDYRCLNSKNQLRIHYNPADMRQVYIFDASGDCHEIPWIGRADWTPQFGLYFTKKATDEFSMPVFKKRDLDNLLIDLTRRISKSAKPALAPVALLSTAEEQLDHILQPAFRAMRARFGKGFPMEHDLGEPAEVLTVDAPIRLTVPSPLPFAELEPIEEWGDI</sequence>
<reference evidence="3" key="1">
    <citation type="journal article" date="2019" name="Int. J. Syst. Evol. Microbiol.">
        <title>The Global Catalogue of Microorganisms (GCM) 10K type strain sequencing project: providing services to taxonomists for standard genome sequencing and annotation.</title>
        <authorList>
            <consortium name="The Broad Institute Genomics Platform"/>
            <consortium name="The Broad Institute Genome Sequencing Center for Infectious Disease"/>
            <person name="Wu L."/>
            <person name="Ma J."/>
        </authorList>
    </citation>
    <scope>NUCLEOTIDE SEQUENCE [LARGE SCALE GENOMIC DNA]</scope>
    <source>
        <strain evidence="3">NBRC 108728</strain>
    </source>
</reference>
<dbReference type="InterPro" id="IPR012337">
    <property type="entry name" value="RNaseH-like_sf"/>
</dbReference>
<accession>A0ABN6XXH1</accession>
<proteinExistence type="predicted"/>